<dbReference type="EnsemblPlants" id="TuG1812G0700003956.01.T01">
    <property type="protein sequence ID" value="TuG1812G0700003956.01.T01.cds403911"/>
    <property type="gene ID" value="TuG1812G0700003956.01"/>
</dbReference>
<accession>A0A8R7R561</accession>
<dbReference type="AlphaFoldDB" id="A0A8R7R561"/>
<reference evidence="1" key="2">
    <citation type="submission" date="2018-03" db="EMBL/GenBank/DDBJ databases">
        <title>The Triticum urartu genome reveals the dynamic nature of wheat genome evolution.</title>
        <authorList>
            <person name="Ling H."/>
            <person name="Ma B."/>
            <person name="Shi X."/>
            <person name="Liu H."/>
            <person name="Dong L."/>
            <person name="Sun H."/>
            <person name="Cao Y."/>
            <person name="Gao Q."/>
            <person name="Zheng S."/>
            <person name="Li Y."/>
            <person name="Yu Y."/>
            <person name="Du H."/>
            <person name="Qi M."/>
            <person name="Li Y."/>
            <person name="Yu H."/>
            <person name="Cui Y."/>
            <person name="Wang N."/>
            <person name="Chen C."/>
            <person name="Wu H."/>
            <person name="Zhao Y."/>
            <person name="Zhang J."/>
            <person name="Li Y."/>
            <person name="Zhou W."/>
            <person name="Zhang B."/>
            <person name="Hu W."/>
            <person name="Eijk M."/>
            <person name="Tang J."/>
            <person name="Witsenboer H."/>
            <person name="Zhao S."/>
            <person name="Li Z."/>
            <person name="Zhang A."/>
            <person name="Wang D."/>
            <person name="Liang C."/>
        </authorList>
    </citation>
    <scope>NUCLEOTIDE SEQUENCE [LARGE SCALE GENOMIC DNA]</scope>
    <source>
        <strain evidence="1">cv. G1812</strain>
    </source>
</reference>
<evidence type="ECO:0000313" key="2">
    <source>
        <dbReference type="Proteomes" id="UP000015106"/>
    </source>
</evidence>
<proteinExistence type="predicted"/>
<organism evidence="1 2">
    <name type="scientific">Triticum urartu</name>
    <name type="common">Red wild einkorn</name>
    <name type="synonym">Crithodium urartu</name>
    <dbReference type="NCBI Taxonomy" id="4572"/>
    <lineage>
        <taxon>Eukaryota</taxon>
        <taxon>Viridiplantae</taxon>
        <taxon>Streptophyta</taxon>
        <taxon>Embryophyta</taxon>
        <taxon>Tracheophyta</taxon>
        <taxon>Spermatophyta</taxon>
        <taxon>Magnoliopsida</taxon>
        <taxon>Liliopsida</taxon>
        <taxon>Poales</taxon>
        <taxon>Poaceae</taxon>
        <taxon>BOP clade</taxon>
        <taxon>Pooideae</taxon>
        <taxon>Triticodae</taxon>
        <taxon>Triticeae</taxon>
        <taxon>Triticinae</taxon>
        <taxon>Triticum</taxon>
    </lineage>
</organism>
<reference evidence="1" key="3">
    <citation type="submission" date="2022-06" db="UniProtKB">
        <authorList>
            <consortium name="EnsemblPlants"/>
        </authorList>
    </citation>
    <scope>IDENTIFICATION</scope>
</reference>
<sequence length="45" mass="5035">MVIPRLRAMPSSGSLKVLVAPPRVDMPFCGASVTEARAERRRLRR</sequence>
<evidence type="ECO:0000313" key="1">
    <source>
        <dbReference type="EnsemblPlants" id="TuG1812G0700003956.01.T01.cds403911"/>
    </source>
</evidence>
<protein>
    <submittedName>
        <fullName evidence="1">Uncharacterized protein</fullName>
    </submittedName>
</protein>
<name>A0A8R7R561_TRIUA</name>
<dbReference type="Gramene" id="TuG1812G0700003956.01.T01">
    <property type="protein sequence ID" value="TuG1812G0700003956.01.T01.cds403911"/>
    <property type="gene ID" value="TuG1812G0700003956.01"/>
</dbReference>
<reference evidence="2" key="1">
    <citation type="journal article" date="2013" name="Nature">
        <title>Draft genome of the wheat A-genome progenitor Triticum urartu.</title>
        <authorList>
            <person name="Ling H.Q."/>
            <person name="Zhao S."/>
            <person name="Liu D."/>
            <person name="Wang J."/>
            <person name="Sun H."/>
            <person name="Zhang C."/>
            <person name="Fan H."/>
            <person name="Li D."/>
            <person name="Dong L."/>
            <person name="Tao Y."/>
            <person name="Gao C."/>
            <person name="Wu H."/>
            <person name="Li Y."/>
            <person name="Cui Y."/>
            <person name="Guo X."/>
            <person name="Zheng S."/>
            <person name="Wang B."/>
            <person name="Yu K."/>
            <person name="Liang Q."/>
            <person name="Yang W."/>
            <person name="Lou X."/>
            <person name="Chen J."/>
            <person name="Feng M."/>
            <person name="Jian J."/>
            <person name="Zhang X."/>
            <person name="Luo G."/>
            <person name="Jiang Y."/>
            <person name="Liu J."/>
            <person name="Wang Z."/>
            <person name="Sha Y."/>
            <person name="Zhang B."/>
            <person name="Wu H."/>
            <person name="Tang D."/>
            <person name="Shen Q."/>
            <person name="Xue P."/>
            <person name="Zou S."/>
            <person name="Wang X."/>
            <person name="Liu X."/>
            <person name="Wang F."/>
            <person name="Yang Y."/>
            <person name="An X."/>
            <person name="Dong Z."/>
            <person name="Zhang K."/>
            <person name="Zhang X."/>
            <person name="Luo M.C."/>
            <person name="Dvorak J."/>
            <person name="Tong Y."/>
            <person name="Wang J."/>
            <person name="Yang H."/>
            <person name="Li Z."/>
            <person name="Wang D."/>
            <person name="Zhang A."/>
            <person name="Wang J."/>
        </authorList>
    </citation>
    <scope>NUCLEOTIDE SEQUENCE</scope>
    <source>
        <strain evidence="2">cv. G1812</strain>
    </source>
</reference>
<keyword evidence="2" id="KW-1185">Reference proteome</keyword>
<dbReference type="Proteomes" id="UP000015106">
    <property type="component" value="Chromosome 7"/>
</dbReference>